<dbReference type="EMBL" id="JAHRHJ020000008">
    <property type="protein sequence ID" value="KAH9305090.1"/>
    <property type="molecule type" value="Genomic_DNA"/>
</dbReference>
<name>A0AA38CRM7_TAXCH</name>
<gene>
    <name evidence="2" type="ORF">KI387_009494</name>
</gene>
<accession>A0AA38CRM7</accession>
<feature type="compositionally biased region" description="Basic and acidic residues" evidence="1">
    <location>
        <begin position="115"/>
        <end position="145"/>
    </location>
</feature>
<reference evidence="2 3" key="1">
    <citation type="journal article" date="2021" name="Nat. Plants">
        <title>The Taxus genome provides insights into paclitaxel biosynthesis.</title>
        <authorList>
            <person name="Xiong X."/>
            <person name="Gou J."/>
            <person name="Liao Q."/>
            <person name="Li Y."/>
            <person name="Zhou Q."/>
            <person name="Bi G."/>
            <person name="Li C."/>
            <person name="Du R."/>
            <person name="Wang X."/>
            <person name="Sun T."/>
            <person name="Guo L."/>
            <person name="Liang H."/>
            <person name="Lu P."/>
            <person name="Wu Y."/>
            <person name="Zhang Z."/>
            <person name="Ro D.K."/>
            <person name="Shang Y."/>
            <person name="Huang S."/>
            <person name="Yan J."/>
        </authorList>
    </citation>
    <scope>NUCLEOTIDE SEQUENCE [LARGE SCALE GENOMIC DNA]</scope>
    <source>
        <strain evidence="2">Ta-2019</strain>
    </source>
</reference>
<feature type="non-terminal residue" evidence="2">
    <location>
        <position position="145"/>
    </location>
</feature>
<evidence type="ECO:0000256" key="1">
    <source>
        <dbReference type="SAM" id="MobiDB-lite"/>
    </source>
</evidence>
<keyword evidence="3" id="KW-1185">Reference proteome</keyword>
<comment type="caution">
    <text evidence="2">The sequence shown here is derived from an EMBL/GenBank/DDBJ whole genome shotgun (WGS) entry which is preliminary data.</text>
</comment>
<organism evidence="2 3">
    <name type="scientific">Taxus chinensis</name>
    <name type="common">Chinese yew</name>
    <name type="synonym">Taxus wallichiana var. chinensis</name>
    <dbReference type="NCBI Taxonomy" id="29808"/>
    <lineage>
        <taxon>Eukaryota</taxon>
        <taxon>Viridiplantae</taxon>
        <taxon>Streptophyta</taxon>
        <taxon>Embryophyta</taxon>
        <taxon>Tracheophyta</taxon>
        <taxon>Spermatophyta</taxon>
        <taxon>Pinopsida</taxon>
        <taxon>Pinidae</taxon>
        <taxon>Conifers II</taxon>
        <taxon>Cupressales</taxon>
        <taxon>Taxaceae</taxon>
        <taxon>Taxus</taxon>
    </lineage>
</organism>
<protein>
    <submittedName>
        <fullName evidence="2">Uncharacterized protein</fullName>
    </submittedName>
</protein>
<evidence type="ECO:0000313" key="3">
    <source>
        <dbReference type="Proteomes" id="UP000824469"/>
    </source>
</evidence>
<sequence length="145" mass="15657">MLGPGKIMKIGQVLVQAVLGTVGMSGREPVEKPPGGLRSTRTTGTSGRAGSERANRPKVKAKSTNCCAEHVGTSRPKGREGCEKVKWLQRGTRKPISGSSKEFVPDSPGQLGHKYTPDTESRRSREPIKSRHVSSVERGIRKPKS</sequence>
<dbReference type="Proteomes" id="UP000824469">
    <property type="component" value="Unassembled WGS sequence"/>
</dbReference>
<feature type="region of interest" description="Disordered" evidence="1">
    <location>
        <begin position="22"/>
        <end position="145"/>
    </location>
</feature>
<feature type="compositionally biased region" description="Low complexity" evidence="1">
    <location>
        <begin position="35"/>
        <end position="49"/>
    </location>
</feature>
<proteinExistence type="predicted"/>
<dbReference type="AlphaFoldDB" id="A0AA38CRM7"/>
<feature type="compositionally biased region" description="Basic and acidic residues" evidence="1">
    <location>
        <begin position="77"/>
        <end position="86"/>
    </location>
</feature>
<evidence type="ECO:0000313" key="2">
    <source>
        <dbReference type="EMBL" id="KAH9305090.1"/>
    </source>
</evidence>